<evidence type="ECO:0000313" key="2">
    <source>
        <dbReference type="EMBL" id="KAG5454754.1"/>
    </source>
</evidence>
<organism evidence="2 3">
    <name type="scientific">Clonorchis sinensis</name>
    <name type="common">Chinese liver fluke</name>
    <dbReference type="NCBI Taxonomy" id="79923"/>
    <lineage>
        <taxon>Eukaryota</taxon>
        <taxon>Metazoa</taxon>
        <taxon>Spiralia</taxon>
        <taxon>Lophotrochozoa</taxon>
        <taxon>Platyhelminthes</taxon>
        <taxon>Trematoda</taxon>
        <taxon>Digenea</taxon>
        <taxon>Opisthorchiida</taxon>
        <taxon>Opisthorchiata</taxon>
        <taxon>Opisthorchiidae</taxon>
        <taxon>Clonorchis</taxon>
    </lineage>
</organism>
<protein>
    <submittedName>
        <fullName evidence="2">Uncharacterized protein</fullName>
    </submittedName>
</protein>
<feature type="region of interest" description="Disordered" evidence="1">
    <location>
        <begin position="180"/>
        <end position="199"/>
    </location>
</feature>
<gene>
    <name evidence="2" type="ORF">CSKR_104360</name>
</gene>
<accession>A0A3R7CJR8</accession>
<evidence type="ECO:0000256" key="1">
    <source>
        <dbReference type="SAM" id="MobiDB-lite"/>
    </source>
</evidence>
<feature type="compositionally biased region" description="Low complexity" evidence="1">
    <location>
        <begin position="112"/>
        <end position="121"/>
    </location>
</feature>
<reference evidence="2 3" key="1">
    <citation type="journal article" date="2018" name="Biotechnol. Adv.">
        <title>Improved genomic resources and new bioinformatic workflow for the carcinogenic parasite Clonorchis sinensis: Biotechnological implications.</title>
        <authorList>
            <person name="Wang D."/>
            <person name="Korhonen P.K."/>
            <person name="Gasser R.B."/>
            <person name="Young N.D."/>
        </authorList>
    </citation>
    <scope>NUCLEOTIDE SEQUENCE [LARGE SCALE GENOMIC DNA]</scope>
    <source>
        <strain evidence="2">Cs-k2</strain>
    </source>
</reference>
<proteinExistence type="predicted"/>
<feature type="region of interest" description="Disordered" evidence="1">
    <location>
        <begin position="112"/>
        <end position="133"/>
    </location>
</feature>
<keyword evidence="3" id="KW-1185">Reference proteome</keyword>
<evidence type="ECO:0000313" key="3">
    <source>
        <dbReference type="Proteomes" id="UP000286415"/>
    </source>
</evidence>
<comment type="caution">
    <text evidence="2">The sequence shown here is derived from an EMBL/GenBank/DDBJ whole genome shotgun (WGS) entry which is preliminary data.</text>
</comment>
<sequence>MWPVPGSPSRKTSVISTTEFAGSGFYTSLPSHCLTASGSFPPLTWLCDKTLRGNRSTGIRSTWPSQRNLCNVTSVKCMPDREAELFRLFYVACIATESDPGRSTSFAYSISVSGSSGSTSTPQALEADSESSMIASTTKLNRKGKEDSPSCELCHLATNYPDSTWTLRKRDGLEREFTDRKVCGSNPTSTSRPPLSRLGQPGSIPALVLPLGGMAARHREGVTTERLFTGVGMISIGICRPVMAPSSIISHGNLSAIQQVVDCSTLYPFGSARVVVSRNDQSETLRKSFEFNRQHMMSQPRLKQLCAIPLGEWLAALLGGTGTSISVTRCYYLFSFSV</sequence>
<reference evidence="2 3" key="2">
    <citation type="journal article" date="2021" name="Genomics">
        <title>High-quality reference genome for Clonorchis sinensis.</title>
        <authorList>
            <person name="Young N.D."/>
            <person name="Stroehlein A.J."/>
            <person name="Kinkar L."/>
            <person name="Wang T."/>
            <person name="Sohn W.M."/>
            <person name="Chang B.C.H."/>
            <person name="Kaur P."/>
            <person name="Weisz D."/>
            <person name="Dudchenko O."/>
            <person name="Aiden E.L."/>
            <person name="Korhonen P.K."/>
            <person name="Gasser R.B."/>
        </authorList>
    </citation>
    <scope>NUCLEOTIDE SEQUENCE [LARGE SCALE GENOMIC DNA]</scope>
    <source>
        <strain evidence="2">Cs-k2</strain>
    </source>
</reference>
<name>A0A3R7CJR8_CLOSI</name>
<dbReference type="EMBL" id="NIRI02000005">
    <property type="protein sequence ID" value="KAG5454754.1"/>
    <property type="molecule type" value="Genomic_DNA"/>
</dbReference>
<dbReference type="InParanoid" id="A0A3R7CJR8"/>
<dbReference type="Proteomes" id="UP000286415">
    <property type="component" value="Unassembled WGS sequence"/>
</dbReference>
<dbReference type="AlphaFoldDB" id="A0A3R7CJR8"/>